<keyword evidence="6 9" id="KW-0472">Membrane</keyword>
<accession>A0AAJ7SUZ9</accession>
<dbReference type="PANTHER" id="PTHR31040">
    <property type="entry name" value="NURIM"/>
    <property type="match status" value="1"/>
</dbReference>
<evidence type="ECO:0000256" key="3">
    <source>
        <dbReference type="ARBA" id="ARBA00013379"/>
    </source>
</evidence>
<dbReference type="AlphaFoldDB" id="A0AAJ7SUZ9"/>
<reference evidence="12" key="1">
    <citation type="submission" date="2025-08" db="UniProtKB">
        <authorList>
            <consortium name="RefSeq"/>
        </authorList>
    </citation>
    <scope>IDENTIFICATION</scope>
    <source>
        <tissue evidence="12">Sperm</tissue>
    </source>
</reference>
<protein>
    <recommendedName>
        <fullName evidence="3">Nurim</fullName>
    </recommendedName>
    <alternativeName>
        <fullName evidence="8">Nuclear envelope membrane protein</fullName>
    </alternativeName>
    <alternativeName>
        <fullName evidence="7">Nuclear rim protein</fullName>
    </alternativeName>
</protein>
<evidence type="ECO:0000256" key="8">
    <source>
        <dbReference type="ARBA" id="ARBA00032957"/>
    </source>
</evidence>
<evidence type="ECO:0000256" key="6">
    <source>
        <dbReference type="ARBA" id="ARBA00023136"/>
    </source>
</evidence>
<evidence type="ECO:0000256" key="10">
    <source>
        <dbReference type="SAM" id="SignalP"/>
    </source>
</evidence>
<evidence type="ECO:0000313" key="11">
    <source>
        <dbReference type="Proteomes" id="UP001318040"/>
    </source>
</evidence>
<comment type="subcellular location">
    <subcellularLocation>
        <location evidence="1">Nucleus inner membrane</location>
        <topology evidence="1">Multi-pass membrane protein</topology>
    </subcellularLocation>
</comment>
<evidence type="ECO:0000256" key="2">
    <source>
        <dbReference type="ARBA" id="ARBA00010631"/>
    </source>
</evidence>
<dbReference type="CTD" id="11270"/>
<feature type="transmembrane region" description="Helical" evidence="9">
    <location>
        <begin position="94"/>
        <end position="119"/>
    </location>
</feature>
<gene>
    <name evidence="12" type="primary">NRM</name>
</gene>
<keyword evidence="11" id="KW-1185">Reference proteome</keyword>
<dbReference type="GO" id="GO:0005637">
    <property type="term" value="C:nuclear inner membrane"/>
    <property type="evidence" value="ECO:0007669"/>
    <property type="project" value="UniProtKB-SubCell"/>
</dbReference>
<feature type="transmembrane region" description="Helical" evidence="9">
    <location>
        <begin position="139"/>
        <end position="163"/>
    </location>
</feature>
<dbReference type="PANTHER" id="PTHR31040:SF1">
    <property type="entry name" value="NURIM"/>
    <property type="match status" value="1"/>
</dbReference>
<dbReference type="Proteomes" id="UP001318040">
    <property type="component" value="Chromosome 9"/>
</dbReference>
<evidence type="ECO:0000256" key="1">
    <source>
        <dbReference type="ARBA" id="ARBA00004473"/>
    </source>
</evidence>
<evidence type="ECO:0000256" key="7">
    <source>
        <dbReference type="ARBA" id="ARBA00031700"/>
    </source>
</evidence>
<feature type="chain" id="PRO_5042558206" description="Nurim" evidence="10">
    <location>
        <begin position="20"/>
        <end position="275"/>
    </location>
</feature>
<dbReference type="InterPro" id="IPR033580">
    <property type="entry name" value="Nurim-like"/>
</dbReference>
<evidence type="ECO:0000256" key="9">
    <source>
        <dbReference type="SAM" id="Phobius"/>
    </source>
</evidence>
<comment type="similarity">
    <text evidence="2">Belongs to the nurim family.</text>
</comment>
<dbReference type="RefSeq" id="XP_032806111.1">
    <property type="nucleotide sequence ID" value="XM_032950220.1"/>
</dbReference>
<evidence type="ECO:0000256" key="4">
    <source>
        <dbReference type="ARBA" id="ARBA00022692"/>
    </source>
</evidence>
<keyword evidence="5 9" id="KW-1133">Transmembrane helix</keyword>
<sequence>MFFIQLLIIGKSRLRWVSGTCVQCRGAKKPAAKRKGAEPDGSVQRWRDGDVDALRWRDVCWGIDSLWPLLFDLGLAVSFLLLHRAMAAPWAQRALAATCGVCRRAVHVICTAVTVQLLIHLWEPGRALPPLWSVRGELAHSMCFLVHVLSWLVILSIAIIFDFPELMGIKQMYYEVMGLGEPMLLKSRRAQRLYGHMRVPVFVEALLVLWVVPRMSAERALLSLLASAYLATVHGLDVCDYEYLRGQLARKFEVFRHEERRLGRLGLGDGEGDSD</sequence>
<feature type="signal peptide" evidence="10">
    <location>
        <begin position="1"/>
        <end position="19"/>
    </location>
</feature>
<keyword evidence="4 9" id="KW-0812">Transmembrane</keyword>
<proteinExistence type="inferred from homology"/>
<name>A0AAJ7SUZ9_PETMA</name>
<evidence type="ECO:0000256" key="5">
    <source>
        <dbReference type="ARBA" id="ARBA00022989"/>
    </source>
</evidence>
<feature type="transmembrane region" description="Helical" evidence="9">
    <location>
        <begin position="65"/>
        <end position="82"/>
    </location>
</feature>
<organism evidence="11 12">
    <name type="scientific">Petromyzon marinus</name>
    <name type="common">Sea lamprey</name>
    <dbReference type="NCBI Taxonomy" id="7757"/>
    <lineage>
        <taxon>Eukaryota</taxon>
        <taxon>Metazoa</taxon>
        <taxon>Chordata</taxon>
        <taxon>Craniata</taxon>
        <taxon>Vertebrata</taxon>
        <taxon>Cyclostomata</taxon>
        <taxon>Hyperoartia</taxon>
        <taxon>Petromyzontiformes</taxon>
        <taxon>Petromyzontidae</taxon>
        <taxon>Petromyzon</taxon>
    </lineage>
</organism>
<evidence type="ECO:0000313" key="12">
    <source>
        <dbReference type="RefSeq" id="XP_032806111.1"/>
    </source>
</evidence>
<keyword evidence="10" id="KW-0732">Signal</keyword>